<sequence length="379" mass="43188">MNYNWTEKLSPMIGVPMLDIPAGDEVPPELQPRECYITKLNKLNEQVNDNHYQYKYQYYLSRIKSPTEQKISKIERLIELEKKKNEMLDNEISTLYAEINNWINYTDNDADLKEYDAQYQTIDKPFSANHMHDDDFFAYWRLAGNNPVSIHGVTSLPSNFPLTEEQYHSVMGEDDSLSDALKEKRIYMLDYNNISSATAEEGVSKPATDNDSISVISVVGYSYAPMALFSVSKKDKRLKSVAIQCGQNPDHGNPMFLALKDEKYRWGWEQAKMVIQAADKTEHQLCSHFGLTHLLCEAFAVATIRNLKAGHPVYDLLISHFEGTNRINHNAISSLLGPGQFVDTSMAAPLTNLAQKAIDIRLNCNFYEHFLPAKLKSRG</sequence>
<dbReference type="Proteomes" id="UP000017133">
    <property type="component" value="Unassembled WGS sequence"/>
</dbReference>
<keyword evidence="2" id="KW-0560">Oxidoreductase</keyword>
<comment type="caution">
    <text evidence="5">The sequence shown here is derived from an EMBL/GenBank/DDBJ whole genome shotgun (WGS) entry which is preliminary data.</text>
</comment>
<dbReference type="InterPro" id="IPR013819">
    <property type="entry name" value="LipOase_C"/>
</dbReference>
<dbReference type="RefSeq" id="WP_023045916.1">
    <property type="nucleotide sequence ID" value="NZ_AXDT01000213.1"/>
</dbReference>
<dbReference type="GO" id="GO:0046872">
    <property type="term" value="F:metal ion binding"/>
    <property type="evidence" value="ECO:0007669"/>
    <property type="project" value="UniProtKB-KW"/>
</dbReference>
<organism evidence="5 6">
    <name type="scientific">Photorhabdus temperata J3</name>
    <dbReference type="NCBI Taxonomy" id="1389415"/>
    <lineage>
        <taxon>Bacteria</taxon>
        <taxon>Pseudomonadati</taxon>
        <taxon>Pseudomonadota</taxon>
        <taxon>Gammaproteobacteria</taxon>
        <taxon>Enterobacterales</taxon>
        <taxon>Morganellaceae</taxon>
        <taxon>Photorhabdus</taxon>
    </lineage>
</organism>
<feature type="domain" description="Lipoxygenase" evidence="4">
    <location>
        <begin position="20"/>
        <end position="379"/>
    </location>
</feature>
<evidence type="ECO:0000259" key="4">
    <source>
        <dbReference type="PROSITE" id="PS51393"/>
    </source>
</evidence>
<accession>U7QVD1</accession>
<dbReference type="PRINTS" id="PR00087">
    <property type="entry name" value="LIPOXYGENASE"/>
</dbReference>
<dbReference type="PATRIC" id="fig|1389415.4.peg.4097"/>
<dbReference type="PANTHER" id="PTHR11771">
    <property type="entry name" value="LIPOXYGENASE"/>
    <property type="match status" value="1"/>
</dbReference>
<dbReference type="InterPro" id="IPR000907">
    <property type="entry name" value="LipOase"/>
</dbReference>
<evidence type="ECO:0000313" key="6">
    <source>
        <dbReference type="Proteomes" id="UP000017133"/>
    </source>
</evidence>
<dbReference type="PROSITE" id="PS51393">
    <property type="entry name" value="LIPOXYGENASE_3"/>
    <property type="match status" value="1"/>
</dbReference>
<reference evidence="5 6" key="1">
    <citation type="submission" date="2013-10" db="EMBL/GenBank/DDBJ databases">
        <title>Whole Genome Shotgun Sequence of Photorhabdus temperata J3.</title>
        <authorList>
            <person name="Park G.-S."/>
            <person name="Hong S.-J."/>
            <person name="Shin J.-H."/>
        </authorList>
    </citation>
    <scope>NUCLEOTIDE SEQUENCE [LARGE SCALE GENOMIC DNA]</scope>
    <source>
        <strain evidence="5 6">J3</strain>
    </source>
</reference>
<evidence type="ECO:0000256" key="3">
    <source>
        <dbReference type="SAM" id="Coils"/>
    </source>
</evidence>
<dbReference type="Gene3D" id="3.10.450.60">
    <property type="match status" value="1"/>
</dbReference>
<evidence type="ECO:0000256" key="2">
    <source>
        <dbReference type="ARBA" id="ARBA00023002"/>
    </source>
</evidence>
<evidence type="ECO:0000313" key="5">
    <source>
        <dbReference type="EMBL" id="ERT11247.1"/>
    </source>
</evidence>
<dbReference type="AlphaFoldDB" id="U7QVD1"/>
<dbReference type="GO" id="GO:0034440">
    <property type="term" value="P:lipid oxidation"/>
    <property type="evidence" value="ECO:0007669"/>
    <property type="project" value="InterPro"/>
</dbReference>
<dbReference type="EMBL" id="AXDT01000213">
    <property type="protein sequence ID" value="ERT11247.1"/>
    <property type="molecule type" value="Genomic_DNA"/>
</dbReference>
<keyword evidence="1" id="KW-0479">Metal-binding</keyword>
<gene>
    <name evidence="5" type="ORF">O185_20490</name>
</gene>
<dbReference type="InterPro" id="IPR036226">
    <property type="entry name" value="LipOase_C_sf"/>
</dbReference>
<proteinExistence type="predicted"/>
<keyword evidence="6" id="KW-1185">Reference proteome</keyword>
<evidence type="ECO:0000256" key="1">
    <source>
        <dbReference type="ARBA" id="ARBA00022723"/>
    </source>
</evidence>
<dbReference type="Pfam" id="PF00305">
    <property type="entry name" value="Lipoxygenase"/>
    <property type="match status" value="1"/>
</dbReference>
<protein>
    <recommendedName>
        <fullName evidence="4">Lipoxygenase domain-containing protein</fullName>
    </recommendedName>
</protein>
<dbReference type="GO" id="GO:0016702">
    <property type="term" value="F:oxidoreductase activity, acting on single donors with incorporation of molecular oxygen, incorporation of two atoms of oxygen"/>
    <property type="evidence" value="ECO:0007669"/>
    <property type="project" value="InterPro"/>
</dbReference>
<keyword evidence="3" id="KW-0175">Coiled coil</keyword>
<name>U7QVD1_PHOTE</name>
<dbReference type="Gene3D" id="1.20.245.10">
    <property type="entry name" value="Lipoxygenase-1, Domain 5"/>
    <property type="match status" value="1"/>
</dbReference>
<dbReference type="SUPFAM" id="SSF48484">
    <property type="entry name" value="Lipoxigenase"/>
    <property type="match status" value="1"/>
</dbReference>
<feature type="coiled-coil region" evidence="3">
    <location>
        <begin position="71"/>
        <end position="98"/>
    </location>
</feature>